<dbReference type="CDD" id="cd09272">
    <property type="entry name" value="RNase_HI_RT_Ty1"/>
    <property type="match status" value="1"/>
</dbReference>
<feature type="coiled-coil region" evidence="1">
    <location>
        <begin position="19"/>
        <end position="49"/>
    </location>
</feature>
<evidence type="ECO:0000313" key="2">
    <source>
        <dbReference type="EMBL" id="CAE7387749.1"/>
    </source>
</evidence>
<comment type="caution">
    <text evidence="2">The sequence shown here is derived from an EMBL/GenBank/DDBJ whole genome shotgun (WGS) entry which is preliminary data.</text>
</comment>
<name>A0A812QCF2_SYMPI</name>
<dbReference type="EMBL" id="CAJNIZ010016584">
    <property type="protein sequence ID" value="CAE7387749.1"/>
    <property type="molecule type" value="Genomic_DNA"/>
</dbReference>
<keyword evidence="3" id="KW-1185">Reference proteome</keyword>
<evidence type="ECO:0000256" key="1">
    <source>
        <dbReference type="SAM" id="Coils"/>
    </source>
</evidence>
<feature type="non-terminal residue" evidence="2">
    <location>
        <position position="658"/>
    </location>
</feature>
<feature type="non-terminal residue" evidence="2">
    <location>
        <position position="1"/>
    </location>
</feature>
<sequence>YSGTVGACQTGFGSGATVLRDLEDRVSRLRTLLEEEEILQEEYRRLGDETRGHLQDARGQVSQYLEEVHSHLAHVESLRTMLCLRSLEVSSSSSASSGAGDMDAGEVDYESLLEAREEDLQVVHTVPLQQVRVVLERWTDAIRKEVENLLATGTVRAVTAGEIRQMERSGTVVMAPSKCVFTLKPPSQREQRYKRKCRLMICGNFVESQGVDLYAAGIGTDGLRTALVLAAIHKWAAATSDITGAFLLDEVTDTLVGLLVTCVDDILYFGERAVVLALHAFVEEEWPASSLEWINPTDAHSTLLPVPREWGEAVENDPDALESDFGESTLRIAQKAVGEALWLATKSRPDILFVVNHMATYVSRQPSHVIRVGQRLLAYLSGRSDMRLLLGPRGEVQDEIVCFTDASYAPFGRMTLAGAPIAWRASRQSFITLSVMEAELYAATQGCLLMEALAIDNSSAASMCAGGAGSQRTRRLKIRANYIREATQAGTLSVRHTPGEYQLADLATKLQPKLRLWRLLTLWGFVGERLSAMVKTLKIQLMSVVLLLSSLFVPVEGAGTSPVKQPLAKTGWEELCFLLVVTCVAVIGIWEASKAMFRSYKKWANWINSRSIALALSWFGSTGNSTEKERSRVVKDVLKLLTCEELRAALRGQGFVTS</sequence>
<dbReference type="OrthoDB" id="434119at2759"/>
<reference evidence="2" key="1">
    <citation type="submission" date="2021-02" db="EMBL/GenBank/DDBJ databases">
        <authorList>
            <person name="Dougan E. K."/>
            <person name="Rhodes N."/>
            <person name="Thang M."/>
            <person name="Chan C."/>
        </authorList>
    </citation>
    <scope>NUCLEOTIDE SEQUENCE</scope>
</reference>
<gene>
    <name evidence="2" type="primary">GIP</name>
    <name evidence="2" type="ORF">SPIL2461_LOCUS9501</name>
</gene>
<organism evidence="2 3">
    <name type="scientific">Symbiodinium pilosum</name>
    <name type="common">Dinoflagellate</name>
    <dbReference type="NCBI Taxonomy" id="2952"/>
    <lineage>
        <taxon>Eukaryota</taxon>
        <taxon>Sar</taxon>
        <taxon>Alveolata</taxon>
        <taxon>Dinophyceae</taxon>
        <taxon>Suessiales</taxon>
        <taxon>Symbiodiniaceae</taxon>
        <taxon>Symbiodinium</taxon>
    </lineage>
</organism>
<keyword evidence="1" id="KW-0175">Coiled coil</keyword>
<accession>A0A812QCF2</accession>
<dbReference type="AlphaFoldDB" id="A0A812QCF2"/>
<protein>
    <submittedName>
        <fullName evidence="2">GIP protein</fullName>
    </submittedName>
</protein>
<evidence type="ECO:0000313" key="3">
    <source>
        <dbReference type="Proteomes" id="UP000649617"/>
    </source>
</evidence>
<dbReference type="Proteomes" id="UP000649617">
    <property type="component" value="Unassembled WGS sequence"/>
</dbReference>
<proteinExistence type="predicted"/>